<keyword evidence="2 4" id="KW-0863">Zinc-finger</keyword>
<evidence type="ECO:0000256" key="1">
    <source>
        <dbReference type="ARBA" id="ARBA00022723"/>
    </source>
</evidence>
<dbReference type="EMBL" id="VJMJ01000146">
    <property type="protein sequence ID" value="KAF0731171.1"/>
    <property type="molecule type" value="Genomic_DNA"/>
</dbReference>
<comment type="caution">
    <text evidence="7">The sequence shown here is derived from an EMBL/GenBank/DDBJ whole genome shotgun (WGS) entry which is preliminary data.</text>
</comment>
<dbReference type="Proteomes" id="UP000481153">
    <property type="component" value="Unassembled WGS sequence"/>
</dbReference>
<feature type="transmembrane region" description="Helical" evidence="5">
    <location>
        <begin position="42"/>
        <end position="58"/>
    </location>
</feature>
<accession>A0A6G0WUI5</accession>
<keyword evidence="8" id="KW-1185">Reference proteome</keyword>
<dbReference type="InterPro" id="IPR051834">
    <property type="entry name" value="RING_finger_E3_ligase"/>
</dbReference>
<evidence type="ECO:0000313" key="8">
    <source>
        <dbReference type="Proteomes" id="UP000481153"/>
    </source>
</evidence>
<evidence type="ECO:0000259" key="6">
    <source>
        <dbReference type="PROSITE" id="PS50089"/>
    </source>
</evidence>
<evidence type="ECO:0000256" key="5">
    <source>
        <dbReference type="SAM" id="Phobius"/>
    </source>
</evidence>
<dbReference type="GO" id="GO:0005634">
    <property type="term" value="C:nucleus"/>
    <property type="evidence" value="ECO:0007669"/>
    <property type="project" value="TreeGrafter"/>
</dbReference>
<dbReference type="PROSITE" id="PS50089">
    <property type="entry name" value="ZF_RING_2"/>
    <property type="match status" value="1"/>
</dbReference>
<evidence type="ECO:0000313" key="7">
    <source>
        <dbReference type="EMBL" id="KAF0731171.1"/>
    </source>
</evidence>
<evidence type="ECO:0000256" key="2">
    <source>
        <dbReference type="ARBA" id="ARBA00022771"/>
    </source>
</evidence>
<proteinExistence type="predicted"/>
<dbReference type="VEuPathDB" id="FungiDB:AeMF1_019789"/>
<dbReference type="GO" id="GO:0008270">
    <property type="term" value="F:zinc ion binding"/>
    <property type="evidence" value="ECO:0007669"/>
    <property type="project" value="UniProtKB-KW"/>
</dbReference>
<keyword evidence="1" id="KW-0479">Metal-binding</keyword>
<dbReference type="GO" id="GO:0006511">
    <property type="term" value="P:ubiquitin-dependent protein catabolic process"/>
    <property type="evidence" value="ECO:0007669"/>
    <property type="project" value="TreeGrafter"/>
</dbReference>
<dbReference type="SUPFAM" id="SSF57850">
    <property type="entry name" value="RING/U-box"/>
    <property type="match status" value="1"/>
</dbReference>
<dbReference type="AlphaFoldDB" id="A0A6G0WUI5"/>
<dbReference type="Pfam" id="PF13639">
    <property type="entry name" value="zf-RING_2"/>
    <property type="match status" value="1"/>
</dbReference>
<dbReference type="SMART" id="SM00184">
    <property type="entry name" value="RING"/>
    <property type="match status" value="1"/>
</dbReference>
<dbReference type="PANTHER" id="PTHR45931:SF3">
    <property type="entry name" value="RING ZINC FINGER-CONTAINING PROTEIN"/>
    <property type="match status" value="1"/>
</dbReference>
<feature type="domain" description="RING-type" evidence="6">
    <location>
        <begin position="152"/>
        <end position="193"/>
    </location>
</feature>
<dbReference type="Gene3D" id="3.30.40.10">
    <property type="entry name" value="Zinc/RING finger domain, C3HC4 (zinc finger)"/>
    <property type="match status" value="1"/>
</dbReference>
<dbReference type="OrthoDB" id="272091at2759"/>
<feature type="transmembrane region" description="Helical" evidence="5">
    <location>
        <begin position="18"/>
        <end position="36"/>
    </location>
</feature>
<protein>
    <recommendedName>
        <fullName evidence="6">RING-type domain-containing protein</fullName>
    </recommendedName>
</protein>
<dbReference type="PANTHER" id="PTHR45931">
    <property type="entry name" value="SI:CH211-59O9.10"/>
    <property type="match status" value="1"/>
</dbReference>
<keyword evidence="5" id="KW-0812">Transmembrane</keyword>
<evidence type="ECO:0000256" key="4">
    <source>
        <dbReference type="PROSITE-ProRule" id="PRU00175"/>
    </source>
</evidence>
<reference evidence="7 8" key="1">
    <citation type="submission" date="2019-07" db="EMBL/GenBank/DDBJ databases">
        <title>Genomics analysis of Aphanomyces spp. identifies a new class of oomycete effector associated with host adaptation.</title>
        <authorList>
            <person name="Gaulin E."/>
        </authorList>
    </citation>
    <scope>NUCLEOTIDE SEQUENCE [LARGE SCALE GENOMIC DNA]</scope>
    <source>
        <strain evidence="7 8">ATCC 201684</strain>
    </source>
</reference>
<keyword evidence="5" id="KW-0472">Membrane</keyword>
<sequence>MESEQAARSPRPVRSRTLVLCLCMHAFAFLLVQFVLAYVSPSGALLLALICLPFLYRLSYQVASEWRSDEVALIHTSTAGERQRLLLSPAEINLLLTDRDFDSNDYERLLLLDENNVKKSHGATDFEIDRLPVVTISESMLSKGGVEEDLKCSICLEELSVGSQARMVPCFHRFHPACIDPWLKDKAECPICKFPAIG</sequence>
<evidence type="ECO:0000256" key="3">
    <source>
        <dbReference type="ARBA" id="ARBA00022833"/>
    </source>
</evidence>
<dbReference type="CDD" id="cd16454">
    <property type="entry name" value="RING-H2_PA-TM-RING"/>
    <property type="match status" value="1"/>
</dbReference>
<keyword evidence="5" id="KW-1133">Transmembrane helix</keyword>
<organism evidence="7 8">
    <name type="scientific">Aphanomyces euteiches</name>
    <dbReference type="NCBI Taxonomy" id="100861"/>
    <lineage>
        <taxon>Eukaryota</taxon>
        <taxon>Sar</taxon>
        <taxon>Stramenopiles</taxon>
        <taxon>Oomycota</taxon>
        <taxon>Saprolegniomycetes</taxon>
        <taxon>Saprolegniales</taxon>
        <taxon>Verrucalvaceae</taxon>
        <taxon>Aphanomyces</taxon>
    </lineage>
</organism>
<dbReference type="InterPro" id="IPR013083">
    <property type="entry name" value="Znf_RING/FYVE/PHD"/>
</dbReference>
<dbReference type="InterPro" id="IPR001841">
    <property type="entry name" value="Znf_RING"/>
</dbReference>
<gene>
    <name evidence="7" type="ORF">Ae201684_011437</name>
</gene>
<name>A0A6G0WUI5_9STRA</name>
<dbReference type="GO" id="GO:0061630">
    <property type="term" value="F:ubiquitin protein ligase activity"/>
    <property type="evidence" value="ECO:0007669"/>
    <property type="project" value="TreeGrafter"/>
</dbReference>
<keyword evidence="3" id="KW-0862">Zinc</keyword>